<protein>
    <submittedName>
        <fullName evidence="1">Uncharacterized protein</fullName>
    </submittedName>
</protein>
<organism evidence="1 2">
    <name type="scientific">Piloderma croceum (strain F 1598)</name>
    <dbReference type="NCBI Taxonomy" id="765440"/>
    <lineage>
        <taxon>Eukaryota</taxon>
        <taxon>Fungi</taxon>
        <taxon>Dikarya</taxon>
        <taxon>Basidiomycota</taxon>
        <taxon>Agaricomycotina</taxon>
        <taxon>Agaricomycetes</taxon>
        <taxon>Agaricomycetidae</taxon>
        <taxon>Atheliales</taxon>
        <taxon>Atheliaceae</taxon>
        <taxon>Piloderma</taxon>
    </lineage>
</organism>
<reference evidence="2" key="2">
    <citation type="submission" date="2015-01" db="EMBL/GenBank/DDBJ databases">
        <title>Evolutionary Origins and Diversification of the Mycorrhizal Mutualists.</title>
        <authorList>
            <consortium name="DOE Joint Genome Institute"/>
            <consortium name="Mycorrhizal Genomics Consortium"/>
            <person name="Kohler A."/>
            <person name="Kuo A."/>
            <person name="Nagy L.G."/>
            <person name="Floudas D."/>
            <person name="Copeland A."/>
            <person name="Barry K.W."/>
            <person name="Cichocki N."/>
            <person name="Veneault-Fourrey C."/>
            <person name="LaButti K."/>
            <person name="Lindquist E.A."/>
            <person name="Lipzen A."/>
            <person name="Lundell T."/>
            <person name="Morin E."/>
            <person name="Murat C."/>
            <person name="Riley R."/>
            <person name="Ohm R."/>
            <person name="Sun H."/>
            <person name="Tunlid A."/>
            <person name="Henrissat B."/>
            <person name="Grigoriev I.V."/>
            <person name="Hibbett D.S."/>
            <person name="Martin F."/>
        </authorList>
    </citation>
    <scope>NUCLEOTIDE SEQUENCE [LARGE SCALE GENOMIC DNA]</scope>
    <source>
        <strain evidence="2">F 1598</strain>
    </source>
</reference>
<reference evidence="1 2" key="1">
    <citation type="submission" date="2014-04" db="EMBL/GenBank/DDBJ databases">
        <authorList>
            <consortium name="DOE Joint Genome Institute"/>
            <person name="Kuo A."/>
            <person name="Tarkka M."/>
            <person name="Buscot F."/>
            <person name="Kohler A."/>
            <person name="Nagy L.G."/>
            <person name="Floudas D."/>
            <person name="Copeland A."/>
            <person name="Barry K.W."/>
            <person name="Cichocki N."/>
            <person name="Veneault-Fourrey C."/>
            <person name="LaButti K."/>
            <person name="Lindquist E.A."/>
            <person name="Lipzen A."/>
            <person name="Lundell T."/>
            <person name="Morin E."/>
            <person name="Murat C."/>
            <person name="Sun H."/>
            <person name="Tunlid A."/>
            <person name="Henrissat B."/>
            <person name="Grigoriev I.V."/>
            <person name="Hibbett D.S."/>
            <person name="Martin F."/>
            <person name="Nordberg H.P."/>
            <person name="Cantor M.N."/>
            <person name="Hua S.X."/>
        </authorList>
    </citation>
    <scope>NUCLEOTIDE SEQUENCE [LARGE SCALE GENOMIC DNA]</scope>
    <source>
        <strain evidence="1 2">F 1598</strain>
    </source>
</reference>
<name>A0A0C3F086_PILCF</name>
<keyword evidence="2" id="KW-1185">Reference proteome</keyword>
<dbReference type="AlphaFoldDB" id="A0A0C3F086"/>
<dbReference type="Proteomes" id="UP000054166">
    <property type="component" value="Unassembled WGS sequence"/>
</dbReference>
<sequence length="146" mass="16367">MSTLLNDTPYVLENRDGEDENKEALVRDFDCDSTQGAEDLLGFNKDGLEDNAKEDEWNLADDGKSLQEIPNRHHVAATVRSEGNHCRGGVKIQKSTIKIWNLFFAEEKASGRVHDDIVDEHSLLQSITWSGDHPKLNCQGEYIPGT</sequence>
<evidence type="ECO:0000313" key="1">
    <source>
        <dbReference type="EMBL" id="KIM73569.1"/>
    </source>
</evidence>
<dbReference type="EMBL" id="KN833079">
    <property type="protein sequence ID" value="KIM73569.1"/>
    <property type="molecule type" value="Genomic_DNA"/>
</dbReference>
<evidence type="ECO:0000313" key="2">
    <source>
        <dbReference type="Proteomes" id="UP000054166"/>
    </source>
</evidence>
<gene>
    <name evidence="1" type="ORF">PILCRDRAFT_15149</name>
</gene>
<dbReference type="InParanoid" id="A0A0C3F086"/>
<dbReference type="OrthoDB" id="2675946at2759"/>
<accession>A0A0C3F086</accession>
<dbReference type="HOGENOM" id="CLU_1778199_0_0_1"/>
<proteinExistence type="predicted"/>